<evidence type="ECO:0000256" key="1">
    <source>
        <dbReference type="SAM" id="Phobius"/>
    </source>
</evidence>
<comment type="caution">
    <text evidence="2">The sequence shown here is derived from an EMBL/GenBank/DDBJ whole genome shotgun (WGS) entry which is preliminary data.</text>
</comment>
<feature type="transmembrane region" description="Helical" evidence="1">
    <location>
        <begin position="85"/>
        <end position="112"/>
    </location>
</feature>
<dbReference type="AlphaFoldDB" id="A0A3R6A4W4"/>
<organism evidence="2 3">
    <name type="scientific">Roseburia intestinalis</name>
    <dbReference type="NCBI Taxonomy" id="166486"/>
    <lineage>
        <taxon>Bacteria</taxon>
        <taxon>Bacillati</taxon>
        <taxon>Bacillota</taxon>
        <taxon>Clostridia</taxon>
        <taxon>Lachnospirales</taxon>
        <taxon>Lachnospiraceae</taxon>
        <taxon>Roseburia</taxon>
    </lineage>
</organism>
<evidence type="ECO:0000313" key="2">
    <source>
        <dbReference type="EMBL" id="RHA67209.1"/>
    </source>
</evidence>
<accession>A0A3R6A4W4</accession>
<keyword evidence="1" id="KW-0812">Transmembrane</keyword>
<feature type="transmembrane region" description="Helical" evidence="1">
    <location>
        <begin position="124"/>
        <end position="144"/>
    </location>
</feature>
<dbReference type="Proteomes" id="UP000284465">
    <property type="component" value="Unassembled WGS sequence"/>
</dbReference>
<proteinExistence type="predicted"/>
<protein>
    <submittedName>
        <fullName evidence="2">Uncharacterized protein</fullName>
    </submittedName>
</protein>
<dbReference type="InterPro" id="IPR046594">
    <property type="entry name" value="DUF6652"/>
</dbReference>
<dbReference type="Pfam" id="PF20357">
    <property type="entry name" value="DUF6652"/>
    <property type="match status" value="1"/>
</dbReference>
<name>A0A3R6A4W4_9FIRM</name>
<keyword evidence="1" id="KW-1133">Transmembrane helix</keyword>
<dbReference type="EMBL" id="QSFP01000009">
    <property type="protein sequence ID" value="RHA67209.1"/>
    <property type="molecule type" value="Genomic_DNA"/>
</dbReference>
<feature type="transmembrane region" description="Helical" evidence="1">
    <location>
        <begin position="54"/>
        <end position="79"/>
    </location>
</feature>
<keyword evidence="1" id="KW-0472">Membrane</keyword>
<sequence length="161" mass="17993">MVACDMGDNGLSWFTGLSMIGTIAVYGLNIVNAFRGFDKQEGEKLAFYDMLIKLIHIPFYILVFVLGMLLAAVMVVPIFVMLTPFLILMLAIGDFFLMITSSMYGISAALRLGKTREISKTASVIYFMLHFFFVADVISAILLYRSAKKERSTSLKDSPLF</sequence>
<feature type="transmembrane region" description="Helical" evidence="1">
    <location>
        <begin position="12"/>
        <end position="34"/>
    </location>
</feature>
<reference evidence="2 3" key="1">
    <citation type="submission" date="2018-08" db="EMBL/GenBank/DDBJ databases">
        <title>A genome reference for cultivated species of the human gut microbiota.</title>
        <authorList>
            <person name="Zou Y."/>
            <person name="Xue W."/>
            <person name="Luo G."/>
        </authorList>
    </citation>
    <scope>NUCLEOTIDE SEQUENCE [LARGE SCALE GENOMIC DNA]</scope>
    <source>
        <strain evidence="2 3">AM43-11</strain>
    </source>
</reference>
<gene>
    <name evidence="2" type="ORF">DW927_09695</name>
</gene>
<evidence type="ECO:0000313" key="3">
    <source>
        <dbReference type="Proteomes" id="UP000284465"/>
    </source>
</evidence>